<reference evidence="3" key="1">
    <citation type="journal article" date="2019" name="Int. J. Syst. Evol. Microbiol.">
        <title>The Global Catalogue of Microorganisms (GCM) 10K type strain sequencing project: providing services to taxonomists for standard genome sequencing and annotation.</title>
        <authorList>
            <consortium name="The Broad Institute Genomics Platform"/>
            <consortium name="The Broad Institute Genome Sequencing Center for Infectious Disease"/>
            <person name="Wu L."/>
            <person name="Ma J."/>
        </authorList>
    </citation>
    <scope>NUCLEOTIDE SEQUENCE [LARGE SCALE GENOMIC DNA]</scope>
    <source>
        <strain evidence="3">JCM 16013</strain>
    </source>
</reference>
<proteinExistence type="predicted"/>
<sequence>MLVTAAALCSPAAADASAPTAADAATPTVTPVTPAGSGAVPVVLPTGDRVVVHTGASAGVAIEKGAGASDAFATFTVGGDHYVVPSEAVPYLGHGLDLSLFDTTRLAPMPSTEGHHIPVVLRYAAGVTPTAPAGVTFTSVSGQTATGYLTPDSGRAFAQALRDAIKADLAAGRPAGTGALFGGLTSMAEAGASTPVQPHYPLHILQVNTLDDTGAAANMPIILVNTDDARAFAAETFSYQGVAKVAVPAGHYAALAFTFAFDPQANTAKMDLVTSDGITVPDSGTVPAATVDARTATSPISFTTQKPATTQSLDVQVIRKSATGIGVGLGVSGSGNIAAFVTPTPKPAVGSLAYSLGWVGAGPASDADSYRYNLEEVSDRIDANQSYTPADSSLATLKHTVNLDPHYGTAQALLGSGYVTPDGYQMAELPVPNGAVTEYVTGGGTWASEMALPLIFDPNNPVFAFGILDDDARKYDAGETVARTWGHAPMVPNFGQHRAGALDPMGCQACSGAGNVGVLLGMLGDGNKDTTGLDFSAAGTGQLYWNGQLLSSDTNRLGYLLQNVPAGPAKLRMVLDFDRTASGITQSTKTHTDVTIPISGKDDPSMKLPAGTDCAAADVSGDPTAPCQVLPALTLNYQLNSLTNRNGSQSPVQNLVLHVGHMSYGDVGSRAGIDSAKVSVSFDDGATWQDVATHGGGGTYAAHWSNPAPGGHVELRVTATDCLGGSITQTVTDPYTVG</sequence>
<dbReference type="Proteomes" id="UP001499854">
    <property type="component" value="Unassembled WGS sequence"/>
</dbReference>
<evidence type="ECO:0000313" key="2">
    <source>
        <dbReference type="EMBL" id="GAA1990706.1"/>
    </source>
</evidence>
<accession>A0ABP5E5W9</accession>
<evidence type="ECO:0008006" key="4">
    <source>
        <dbReference type="Google" id="ProtNLM"/>
    </source>
</evidence>
<feature type="signal peptide" evidence="1">
    <location>
        <begin position="1"/>
        <end position="24"/>
    </location>
</feature>
<gene>
    <name evidence="2" type="ORF">GCM10009838_62460</name>
</gene>
<evidence type="ECO:0000256" key="1">
    <source>
        <dbReference type="SAM" id="SignalP"/>
    </source>
</evidence>
<evidence type="ECO:0000313" key="3">
    <source>
        <dbReference type="Proteomes" id="UP001499854"/>
    </source>
</evidence>
<feature type="chain" id="PRO_5046020786" description="Peptidase S8 and S53 subtilisin kexin sedolisin" evidence="1">
    <location>
        <begin position="25"/>
        <end position="738"/>
    </location>
</feature>
<comment type="caution">
    <text evidence="2">The sequence shown here is derived from an EMBL/GenBank/DDBJ whole genome shotgun (WGS) entry which is preliminary data.</text>
</comment>
<organism evidence="2 3">
    <name type="scientific">Catenulispora subtropica</name>
    <dbReference type="NCBI Taxonomy" id="450798"/>
    <lineage>
        <taxon>Bacteria</taxon>
        <taxon>Bacillati</taxon>
        <taxon>Actinomycetota</taxon>
        <taxon>Actinomycetes</taxon>
        <taxon>Catenulisporales</taxon>
        <taxon>Catenulisporaceae</taxon>
        <taxon>Catenulispora</taxon>
    </lineage>
</organism>
<name>A0ABP5E5W9_9ACTN</name>
<dbReference type="EMBL" id="BAAAQM010000044">
    <property type="protein sequence ID" value="GAA1990706.1"/>
    <property type="molecule type" value="Genomic_DNA"/>
</dbReference>
<keyword evidence="1" id="KW-0732">Signal</keyword>
<protein>
    <recommendedName>
        <fullName evidence="4">Peptidase S8 and S53 subtilisin kexin sedolisin</fullName>
    </recommendedName>
</protein>
<keyword evidence="3" id="KW-1185">Reference proteome</keyword>